<dbReference type="GO" id="GO:0003676">
    <property type="term" value="F:nucleic acid binding"/>
    <property type="evidence" value="ECO:0007669"/>
    <property type="project" value="InterPro"/>
</dbReference>
<keyword evidence="5" id="KW-0540">Nuclease</keyword>
<dbReference type="GeneID" id="18928443"/>
<dbReference type="InterPro" id="IPR013520">
    <property type="entry name" value="Ribonucl_H"/>
</dbReference>
<dbReference type="eggNOG" id="KOG2249">
    <property type="taxonomic scope" value="Eukaryota"/>
</dbReference>
<evidence type="ECO:0000256" key="3">
    <source>
        <dbReference type="ARBA" id="ARBA00016937"/>
    </source>
</evidence>
<dbReference type="PANTHER" id="PTHR12801:SF45">
    <property type="entry name" value="RNA EXONUCLEASE 4"/>
    <property type="match status" value="1"/>
</dbReference>
<dbReference type="STRING" id="747676.F4REE1"/>
<dbReference type="SUPFAM" id="SSF53098">
    <property type="entry name" value="Ribonuclease H-like"/>
    <property type="match status" value="1"/>
</dbReference>
<feature type="region of interest" description="Disordered" evidence="10">
    <location>
        <begin position="394"/>
        <end position="413"/>
    </location>
</feature>
<evidence type="ECO:0000256" key="5">
    <source>
        <dbReference type="ARBA" id="ARBA00022722"/>
    </source>
</evidence>
<evidence type="ECO:0000256" key="7">
    <source>
        <dbReference type="ARBA" id="ARBA00022839"/>
    </source>
</evidence>
<protein>
    <recommendedName>
        <fullName evidence="3">RNA exonuclease 4</fullName>
    </recommendedName>
</protein>
<keyword evidence="8" id="KW-0539">Nucleus</keyword>
<evidence type="ECO:0000256" key="4">
    <source>
        <dbReference type="ARBA" id="ARBA00022552"/>
    </source>
</evidence>
<keyword evidence="4" id="KW-0698">rRNA processing</keyword>
<evidence type="ECO:0000256" key="6">
    <source>
        <dbReference type="ARBA" id="ARBA00022801"/>
    </source>
</evidence>
<dbReference type="InterPro" id="IPR037431">
    <property type="entry name" value="REX4_DEDDh_dom"/>
</dbReference>
<dbReference type="FunCoup" id="F4REE1">
    <property type="interactions" value="554"/>
</dbReference>
<feature type="compositionally biased region" description="Basic residues" evidence="10">
    <location>
        <begin position="1"/>
        <end position="15"/>
    </location>
</feature>
<keyword evidence="7" id="KW-0269">Exonuclease</keyword>
<feature type="domain" description="Exonuclease" evidence="11">
    <location>
        <begin position="87"/>
        <end position="248"/>
    </location>
</feature>
<dbReference type="InterPro" id="IPR012337">
    <property type="entry name" value="RNaseH-like_sf"/>
</dbReference>
<reference evidence="13" key="1">
    <citation type="journal article" date="2011" name="Proc. Natl. Acad. Sci. U.S.A.">
        <title>Obligate biotrophy features unraveled by the genomic analysis of rust fungi.</title>
        <authorList>
            <person name="Duplessis S."/>
            <person name="Cuomo C.A."/>
            <person name="Lin Y.-C."/>
            <person name="Aerts A."/>
            <person name="Tisserant E."/>
            <person name="Veneault-Fourrey C."/>
            <person name="Joly D.L."/>
            <person name="Hacquard S."/>
            <person name="Amselem J."/>
            <person name="Cantarel B.L."/>
            <person name="Chiu R."/>
            <person name="Coutinho P.M."/>
            <person name="Feau N."/>
            <person name="Field M."/>
            <person name="Frey P."/>
            <person name="Gelhaye E."/>
            <person name="Goldberg J."/>
            <person name="Grabherr M.G."/>
            <person name="Kodira C.D."/>
            <person name="Kohler A."/>
            <person name="Kuees U."/>
            <person name="Lindquist E.A."/>
            <person name="Lucas S.M."/>
            <person name="Mago R."/>
            <person name="Mauceli E."/>
            <person name="Morin E."/>
            <person name="Murat C."/>
            <person name="Pangilinan J.L."/>
            <person name="Park R."/>
            <person name="Pearson M."/>
            <person name="Quesneville H."/>
            <person name="Rouhier N."/>
            <person name="Sakthikumar S."/>
            <person name="Salamov A.A."/>
            <person name="Schmutz J."/>
            <person name="Selles B."/>
            <person name="Shapiro H."/>
            <person name="Tanguay P."/>
            <person name="Tuskan G.A."/>
            <person name="Henrissat B."/>
            <person name="Van de Peer Y."/>
            <person name="Rouze P."/>
            <person name="Ellis J.G."/>
            <person name="Dodds P.N."/>
            <person name="Schein J.E."/>
            <person name="Zhong S."/>
            <person name="Hamelin R.C."/>
            <person name="Grigoriev I.V."/>
            <person name="Szabo L.J."/>
            <person name="Martin F."/>
        </authorList>
    </citation>
    <scope>NUCLEOTIDE SEQUENCE [LARGE SCALE GENOMIC DNA]</scope>
    <source>
        <strain evidence="13">98AG31 / pathotype 3-4-7</strain>
    </source>
</reference>
<sequence length="413" mass="45242">MRTPKKSIKPTHHQHPSSNWKNIQSKLPKIPASVKAKQALKRQLRINNNVLPNVTPSHNESQDPVSVMLCQILQQGVSRSKLNEIGRFLAIDCEMVGVGPNGSESVLARVSIVNYYGAVLLDSYVSPKEKVTDYRTWVSGITPEHLANASSFSEVTSKVAQLIKDKVLVGHAITNDLQALLLKHPRNLIRDTSKYGPLRVLSGTKFPSLKKLAALLLRLEIQTSSHSSVDDARATMAVYRTQKDEWEASLRPQHSSIAPLFRPPSRPKTVMATPIQPKPTSPPPVAPVASSSKSTPVVNDAKKISNSKETLDQMSPKVTNKPETKGKNIETGGKELSHTNNLGKGNKIKASEVIKDDIGQPNQSPPKVIKSTTPEFKKPRTANLRLSATLQHIRNEQETAEKSASKPPSPSSK</sequence>
<comment type="function">
    <text evidence="9">Exoribonuclease involved in ribosome biosynthesis. Involved in the processing of ITS1, the internal transcribed spacer localized between the 18S and 5.8S rRNAs.</text>
</comment>
<keyword evidence="6" id="KW-0378">Hydrolase</keyword>
<evidence type="ECO:0000259" key="11">
    <source>
        <dbReference type="SMART" id="SM00479"/>
    </source>
</evidence>
<dbReference type="KEGG" id="mlr:MELLADRAFT_47550"/>
<evidence type="ECO:0000313" key="12">
    <source>
        <dbReference type="EMBL" id="EGG09287.1"/>
    </source>
</evidence>
<dbReference type="EMBL" id="GL883098">
    <property type="protein sequence ID" value="EGG09287.1"/>
    <property type="molecule type" value="Genomic_DNA"/>
</dbReference>
<keyword evidence="13" id="KW-1185">Reference proteome</keyword>
<comment type="similarity">
    <text evidence="2">Belongs to the REXO4 family.</text>
</comment>
<dbReference type="RefSeq" id="XP_007407647.1">
    <property type="nucleotide sequence ID" value="XM_007407585.1"/>
</dbReference>
<dbReference type="InterPro" id="IPR047021">
    <property type="entry name" value="REXO1/3/4-like"/>
</dbReference>
<dbReference type="AlphaFoldDB" id="F4REE1"/>
<feature type="region of interest" description="Disordered" evidence="10">
    <location>
        <begin position="1"/>
        <end position="23"/>
    </location>
</feature>
<dbReference type="VEuPathDB" id="FungiDB:MELLADRAFT_47550"/>
<evidence type="ECO:0000313" key="13">
    <source>
        <dbReference type="Proteomes" id="UP000001072"/>
    </source>
</evidence>
<dbReference type="GO" id="GO:0000027">
    <property type="term" value="P:ribosomal large subunit assembly"/>
    <property type="evidence" value="ECO:0007669"/>
    <property type="project" value="TreeGrafter"/>
</dbReference>
<feature type="compositionally biased region" description="Low complexity" evidence="10">
    <location>
        <begin position="287"/>
        <end position="298"/>
    </location>
</feature>
<comment type="subcellular location">
    <subcellularLocation>
        <location evidence="1">Nucleus</location>
    </subcellularLocation>
</comment>
<evidence type="ECO:0000256" key="2">
    <source>
        <dbReference type="ARBA" id="ARBA00010489"/>
    </source>
</evidence>
<dbReference type="InParanoid" id="F4REE1"/>
<proteinExistence type="inferred from homology"/>
<organism evidence="13">
    <name type="scientific">Melampsora larici-populina (strain 98AG31 / pathotype 3-4-7)</name>
    <name type="common">Poplar leaf rust fungus</name>
    <dbReference type="NCBI Taxonomy" id="747676"/>
    <lineage>
        <taxon>Eukaryota</taxon>
        <taxon>Fungi</taxon>
        <taxon>Dikarya</taxon>
        <taxon>Basidiomycota</taxon>
        <taxon>Pucciniomycotina</taxon>
        <taxon>Pucciniomycetes</taxon>
        <taxon>Pucciniales</taxon>
        <taxon>Melampsoraceae</taxon>
        <taxon>Melampsora</taxon>
    </lineage>
</organism>
<accession>F4REE1</accession>
<feature type="compositionally biased region" description="Basic and acidic residues" evidence="10">
    <location>
        <begin position="349"/>
        <end position="358"/>
    </location>
</feature>
<dbReference type="Proteomes" id="UP000001072">
    <property type="component" value="Unassembled WGS sequence"/>
</dbReference>
<dbReference type="GO" id="GO:0006364">
    <property type="term" value="P:rRNA processing"/>
    <property type="evidence" value="ECO:0007669"/>
    <property type="project" value="UniProtKB-KW"/>
</dbReference>
<dbReference type="FunFam" id="3.30.420.10:FF:000007">
    <property type="entry name" value="Interferon-stimulated exonuclease gene 20"/>
    <property type="match status" value="1"/>
</dbReference>
<feature type="compositionally biased region" description="Pro residues" evidence="10">
    <location>
        <begin position="276"/>
        <end position="286"/>
    </location>
</feature>
<dbReference type="GO" id="GO:0008408">
    <property type="term" value="F:3'-5' exonuclease activity"/>
    <property type="evidence" value="ECO:0007669"/>
    <property type="project" value="InterPro"/>
</dbReference>
<evidence type="ECO:0000256" key="10">
    <source>
        <dbReference type="SAM" id="MobiDB-lite"/>
    </source>
</evidence>
<dbReference type="Pfam" id="PF00929">
    <property type="entry name" value="RNase_T"/>
    <property type="match status" value="1"/>
</dbReference>
<dbReference type="SMART" id="SM00479">
    <property type="entry name" value="EXOIII"/>
    <property type="match status" value="1"/>
</dbReference>
<dbReference type="GO" id="GO:0005634">
    <property type="term" value="C:nucleus"/>
    <property type="evidence" value="ECO:0007669"/>
    <property type="project" value="UniProtKB-SubCell"/>
</dbReference>
<dbReference type="HOGENOM" id="CLU_665765_0_0_1"/>
<name>F4REE1_MELLP</name>
<gene>
    <name evidence="12" type="ORF">MELLADRAFT_47550</name>
</gene>
<evidence type="ECO:0000256" key="9">
    <source>
        <dbReference type="ARBA" id="ARBA00025599"/>
    </source>
</evidence>
<dbReference type="Gene3D" id="3.30.420.10">
    <property type="entry name" value="Ribonuclease H-like superfamily/Ribonuclease H"/>
    <property type="match status" value="1"/>
</dbReference>
<dbReference type="PANTHER" id="PTHR12801">
    <property type="entry name" value="RNA EXONUCLEASE REXO1 / RECO3 FAMILY MEMBER-RELATED"/>
    <property type="match status" value="1"/>
</dbReference>
<dbReference type="CDD" id="cd06144">
    <property type="entry name" value="REX4_like"/>
    <property type="match status" value="1"/>
</dbReference>
<dbReference type="InterPro" id="IPR036397">
    <property type="entry name" value="RNaseH_sf"/>
</dbReference>
<evidence type="ECO:0000256" key="1">
    <source>
        <dbReference type="ARBA" id="ARBA00004123"/>
    </source>
</evidence>
<evidence type="ECO:0000256" key="8">
    <source>
        <dbReference type="ARBA" id="ARBA00023242"/>
    </source>
</evidence>
<feature type="region of interest" description="Disordered" evidence="10">
    <location>
        <begin position="256"/>
        <end position="383"/>
    </location>
</feature>
<feature type="compositionally biased region" description="Basic and acidic residues" evidence="10">
    <location>
        <begin position="320"/>
        <end position="337"/>
    </location>
</feature>
<feature type="compositionally biased region" description="Basic and acidic residues" evidence="10">
    <location>
        <begin position="394"/>
        <end position="404"/>
    </location>
</feature>
<dbReference type="OrthoDB" id="8191639at2759"/>